<sequence>MTRRKPRINSVEEADKAMERLGWLRAQATPNAAVRELWDCAVAYRAAVHRQQPGEKKPGWAERVTK</sequence>
<evidence type="ECO:0000313" key="1">
    <source>
        <dbReference type="EMBL" id="MBP3955462.1"/>
    </source>
</evidence>
<dbReference type="RefSeq" id="WP_210653539.1">
    <property type="nucleotide sequence ID" value="NZ_JAGKQQ010000001.1"/>
</dbReference>
<gene>
    <name evidence="1" type="ORF">J8F10_09225</name>
</gene>
<protein>
    <submittedName>
        <fullName evidence="1">Uncharacterized protein</fullName>
    </submittedName>
</protein>
<reference evidence="1 2" key="1">
    <citation type="submission" date="2021-04" db="EMBL/GenBank/DDBJ databases">
        <authorList>
            <person name="Ivanova A."/>
        </authorList>
    </citation>
    <scope>NUCLEOTIDE SEQUENCE [LARGE SCALE GENOMIC DNA]</scope>
    <source>
        <strain evidence="1 2">G18</strain>
    </source>
</reference>
<proteinExistence type="predicted"/>
<name>A0ABS5BP09_9BACT</name>
<evidence type="ECO:0000313" key="2">
    <source>
        <dbReference type="Proteomes" id="UP000676565"/>
    </source>
</evidence>
<keyword evidence="2" id="KW-1185">Reference proteome</keyword>
<dbReference type="EMBL" id="JAGKQQ010000001">
    <property type="protein sequence ID" value="MBP3955462.1"/>
    <property type="molecule type" value="Genomic_DNA"/>
</dbReference>
<comment type="caution">
    <text evidence="1">The sequence shown here is derived from an EMBL/GenBank/DDBJ whole genome shotgun (WGS) entry which is preliminary data.</text>
</comment>
<dbReference type="Proteomes" id="UP000676565">
    <property type="component" value="Unassembled WGS sequence"/>
</dbReference>
<accession>A0ABS5BP09</accession>
<organism evidence="1 2">
    <name type="scientific">Gemmata palustris</name>
    <dbReference type="NCBI Taxonomy" id="2822762"/>
    <lineage>
        <taxon>Bacteria</taxon>
        <taxon>Pseudomonadati</taxon>
        <taxon>Planctomycetota</taxon>
        <taxon>Planctomycetia</taxon>
        <taxon>Gemmatales</taxon>
        <taxon>Gemmataceae</taxon>
        <taxon>Gemmata</taxon>
    </lineage>
</organism>